<evidence type="ECO:0000313" key="2">
    <source>
        <dbReference type="EMBL" id="CAI9177368.1"/>
    </source>
</evidence>
<feature type="region of interest" description="Disordered" evidence="1">
    <location>
        <begin position="1"/>
        <end position="61"/>
    </location>
</feature>
<proteinExistence type="predicted"/>
<evidence type="ECO:0000313" key="3">
    <source>
        <dbReference type="Proteomes" id="UP001176941"/>
    </source>
</evidence>
<accession>A0ABN8ZTX5</accession>
<protein>
    <submittedName>
        <fullName evidence="2">Uncharacterized protein</fullName>
    </submittedName>
</protein>
<feature type="compositionally biased region" description="Pro residues" evidence="1">
    <location>
        <begin position="48"/>
        <end position="57"/>
    </location>
</feature>
<sequence>MLTGPGTSGRLSPLRSLARPTDPPAPPAKRVLAEGAAEGGLGRTAPIPASPPTPSPPAMGRGRTACGVPCTCLPAAGAPAGRPCLLCLRLVGGLRVLAGVPAPPVTSPPGKVPQGLSRVGVTPSSRPELYWNLQEACRLGEAGQAEGRGSVSASPQDCLQPEEPHGLPSAPEEGGGSGWAPAHRAAPRATADAPAFASCSRRRQAYVHGLGQGWNLGLDTHSLKNPGGRGSLLLSLSFLIRQMGRTRPLPRSQVCVKAAQPPAGACAPSAVPFNTPVAAVGFSSSPARAKLAPPSPHPKTVAGRRAFQTELHPSSADPAAPGGCSCRAGRPPPRSPRSPGALPAVELSRRGDFCY</sequence>
<gene>
    <name evidence="2" type="ORF">MRATA1EN1_LOCUS26330</name>
</gene>
<name>A0ABN8ZTX5_RANTA</name>
<organism evidence="2 3">
    <name type="scientific">Rangifer tarandus platyrhynchus</name>
    <name type="common">Svalbard reindeer</name>
    <dbReference type="NCBI Taxonomy" id="3082113"/>
    <lineage>
        <taxon>Eukaryota</taxon>
        <taxon>Metazoa</taxon>
        <taxon>Chordata</taxon>
        <taxon>Craniata</taxon>
        <taxon>Vertebrata</taxon>
        <taxon>Euteleostomi</taxon>
        <taxon>Mammalia</taxon>
        <taxon>Eutheria</taxon>
        <taxon>Laurasiatheria</taxon>
        <taxon>Artiodactyla</taxon>
        <taxon>Ruminantia</taxon>
        <taxon>Pecora</taxon>
        <taxon>Cervidae</taxon>
        <taxon>Odocoileinae</taxon>
        <taxon>Rangifer</taxon>
    </lineage>
</organism>
<evidence type="ECO:0000256" key="1">
    <source>
        <dbReference type="SAM" id="MobiDB-lite"/>
    </source>
</evidence>
<dbReference type="EMBL" id="OX459942">
    <property type="protein sequence ID" value="CAI9177368.1"/>
    <property type="molecule type" value="Genomic_DNA"/>
</dbReference>
<dbReference type="Proteomes" id="UP001176941">
    <property type="component" value="Chromosome 6"/>
</dbReference>
<keyword evidence="3" id="KW-1185">Reference proteome</keyword>
<reference evidence="2" key="1">
    <citation type="submission" date="2023-04" db="EMBL/GenBank/DDBJ databases">
        <authorList>
            <consortium name="ELIXIR-Norway"/>
        </authorList>
    </citation>
    <scope>NUCLEOTIDE SEQUENCE [LARGE SCALE GENOMIC DNA]</scope>
</reference>
<feature type="region of interest" description="Disordered" evidence="1">
    <location>
        <begin position="144"/>
        <end position="187"/>
    </location>
</feature>
<feature type="region of interest" description="Disordered" evidence="1">
    <location>
        <begin position="312"/>
        <end position="355"/>
    </location>
</feature>